<evidence type="ECO:0000313" key="1">
    <source>
        <dbReference type="EMBL" id="CAG8764073.1"/>
    </source>
</evidence>
<sequence>MFVKTPLKYFFGGLRTYYLIEYDSTVYLWVSVLAQIPPHE</sequence>
<evidence type="ECO:0000313" key="2">
    <source>
        <dbReference type="Proteomes" id="UP000789920"/>
    </source>
</evidence>
<reference evidence="1" key="1">
    <citation type="submission" date="2021-06" db="EMBL/GenBank/DDBJ databases">
        <authorList>
            <person name="Kallberg Y."/>
            <person name="Tangrot J."/>
            <person name="Rosling A."/>
        </authorList>
    </citation>
    <scope>NUCLEOTIDE SEQUENCE</scope>
    <source>
        <strain evidence="1">MA461A</strain>
    </source>
</reference>
<gene>
    <name evidence="1" type="ORF">RPERSI_LOCUS15584</name>
</gene>
<keyword evidence="2" id="KW-1185">Reference proteome</keyword>
<dbReference type="EMBL" id="CAJVQC010037524">
    <property type="protein sequence ID" value="CAG8764073.1"/>
    <property type="molecule type" value="Genomic_DNA"/>
</dbReference>
<proteinExistence type="predicted"/>
<organism evidence="1 2">
    <name type="scientific">Racocetra persica</name>
    <dbReference type="NCBI Taxonomy" id="160502"/>
    <lineage>
        <taxon>Eukaryota</taxon>
        <taxon>Fungi</taxon>
        <taxon>Fungi incertae sedis</taxon>
        <taxon>Mucoromycota</taxon>
        <taxon>Glomeromycotina</taxon>
        <taxon>Glomeromycetes</taxon>
        <taxon>Diversisporales</taxon>
        <taxon>Gigasporaceae</taxon>
        <taxon>Racocetra</taxon>
    </lineage>
</organism>
<accession>A0ACA9QSU8</accession>
<comment type="caution">
    <text evidence="1">The sequence shown here is derived from an EMBL/GenBank/DDBJ whole genome shotgun (WGS) entry which is preliminary data.</text>
</comment>
<feature type="non-terminal residue" evidence="1">
    <location>
        <position position="40"/>
    </location>
</feature>
<name>A0ACA9QSU8_9GLOM</name>
<dbReference type="Proteomes" id="UP000789920">
    <property type="component" value="Unassembled WGS sequence"/>
</dbReference>
<protein>
    <submittedName>
        <fullName evidence="1">23522_t:CDS:1</fullName>
    </submittedName>
</protein>